<proteinExistence type="inferred from homology"/>
<dbReference type="SUPFAM" id="SSF52096">
    <property type="entry name" value="ClpP/crotonase"/>
    <property type="match status" value="1"/>
</dbReference>
<comment type="caution">
    <text evidence="5">The sequence shown here is derived from an EMBL/GenBank/DDBJ whole genome shotgun (WGS) entry which is preliminary data.</text>
</comment>
<sequence>MQYDTIESELEDGIATVTLDRPESLNAFSPTLRGELVDCLEEIRSLDRDESEPNVRAVVVEGAGKQAFSVGADVNADGDAPQPNVKEFRDELVLPPNLPMPVVAEIDGYCLGAGLEFAMACDFRLATPESELGFPESRLGILPANGGVQRLVSQVGSSRAKELVMAGERVSAERAESDGFVDYVHPRAEIDSFVREFVDRITTGAPLAIRAAKDVIDTGLSTDLETAIRYEHRASRALRETRDHEEGQRAFREDREPEWQWE</sequence>
<evidence type="ECO:0000313" key="6">
    <source>
        <dbReference type="Proteomes" id="UP000011554"/>
    </source>
</evidence>
<dbReference type="AlphaFoldDB" id="M0AFL3"/>
<evidence type="ECO:0000256" key="1">
    <source>
        <dbReference type="ARBA" id="ARBA00005254"/>
    </source>
</evidence>
<feature type="region of interest" description="Disordered" evidence="4">
    <location>
        <begin position="237"/>
        <end position="262"/>
    </location>
</feature>
<dbReference type="CDD" id="cd06558">
    <property type="entry name" value="crotonase-like"/>
    <property type="match status" value="1"/>
</dbReference>
<gene>
    <name evidence="5" type="ORF">C481_20761</name>
</gene>
<dbReference type="InterPro" id="IPR001753">
    <property type="entry name" value="Enoyl-CoA_hydra/iso"/>
</dbReference>
<keyword evidence="6" id="KW-1185">Reference proteome</keyword>
<accession>M0AFL3</accession>
<dbReference type="RefSeq" id="WP_006111269.1">
    <property type="nucleotide sequence ID" value="NZ_AOIO01000048.1"/>
</dbReference>
<comment type="similarity">
    <text evidence="1 3">Belongs to the enoyl-CoA hydratase/isomerase family.</text>
</comment>
<dbReference type="PROSITE" id="PS00166">
    <property type="entry name" value="ENOYL_COA_HYDRATASE"/>
    <property type="match status" value="1"/>
</dbReference>
<dbReference type="InterPro" id="IPR014748">
    <property type="entry name" value="Enoyl-CoA_hydra_C"/>
</dbReference>
<dbReference type="GO" id="GO:0016836">
    <property type="term" value="F:hydro-lyase activity"/>
    <property type="evidence" value="ECO:0007669"/>
    <property type="project" value="UniProtKB-ARBA"/>
</dbReference>
<dbReference type="PATRIC" id="fig|29540.5.peg.4201"/>
<dbReference type="InterPro" id="IPR018376">
    <property type="entry name" value="Enoyl-CoA_hyd/isom_CS"/>
</dbReference>
<dbReference type="GO" id="GO:0016853">
    <property type="term" value="F:isomerase activity"/>
    <property type="evidence" value="ECO:0007669"/>
    <property type="project" value="UniProtKB-KW"/>
</dbReference>
<keyword evidence="5" id="KW-0413">Isomerase</keyword>
<dbReference type="Proteomes" id="UP000011554">
    <property type="component" value="Unassembled WGS sequence"/>
</dbReference>
<dbReference type="FunFam" id="1.10.12.10:FF:000001">
    <property type="entry name" value="Probable enoyl-CoA hydratase, mitochondrial"/>
    <property type="match status" value="1"/>
</dbReference>
<reference evidence="5 6" key="1">
    <citation type="journal article" date="2014" name="PLoS Genet.">
        <title>Phylogenetically driven sequencing of extremely halophilic archaea reveals strategies for static and dynamic osmo-response.</title>
        <authorList>
            <person name="Becker E.A."/>
            <person name="Seitzer P.M."/>
            <person name="Tritt A."/>
            <person name="Larsen D."/>
            <person name="Krusor M."/>
            <person name="Yao A.I."/>
            <person name="Wu D."/>
            <person name="Madern D."/>
            <person name="Eisen J.A."/>
            <person name="Darling A.E."/>
            <person name="Facciotti M.T."/>
        </authorList>
    </citation>
    <scope>NUCLEOTIDE SEQUENCE [LARGE SCALE GENOMIC DNA]</scope>
    <source>
        <strain evidence="5 6">DSM 12278</strain>
    </source>
</reference>
<evidence type="ECO:0000256" key="4">
    <source>
        <dbReference type="SAM" id="MobiDB-lite"/>
    </source>
</evidence>
<dbReference type="Gene3D" id="3.90.226.10">
    <property type="entry name" value="2-enoyl-CoA Hydratase, Chain A, domain 1"/>
    <property type="match status" value="1"/>
</dbReference>
<dbReference type="Gene3D" id="1.10.12.10">
    <property type="entry name" value="Lyase 2-enoyl-coa Hydratase, Chain A, domain 2"/>
    <property type="match status" value="1"/>
</dbReference>
<dbReference type="PANTHER" id="PTHR11941">
    <property type="entry name" value="ENOYL-COA HYDRATASE-RELATED"/>
    <property type="match status" value="1"/>
</dbReference>
<evidence type="ECO:0000256" key="3">
    <source>
        <dbReference type="RuleBase" id="RU003707"/>
    </source>
</evidence>
<keyword evidence="2" id="KW-0456">Lyase</keyword>
<organism evidence="5 6">
    <name type="scientific">Natrialba asiatica (strain ATCC 700177 / DSM 12278 / JCM 9576 / FERM P-10747 / NBRC 102637 / 172P1)</name>
    <dbReference type="NCBI Taxonomy" id="29540"/>
    <lineage>
        <taxon>Archaea</taxon>
        <taxon>Methanobacteriati</taxon>
        <taxon>Methanobacteriota</taxon>
        <taxon>Stenosarchaea group</taxon>
        <taxon>Halobacteria</taxon>
        <taxon>Halobacteriales</taxon>
        <taxon>Natrialbaceae</taxon>
        <taxon>Natrialba</taxon>
    </lineage>
</organism>
<evidence type="ECO:0000256" key="2">
    <source>
        <dbReference type="ARBA" id="ARBA00023239"/>
    </source>
</evidence>
<dbReference type="OrthoDB" id="27846at2157"/>
<name>M0AFL3_NATA1</name>
<protein>
    <submittedName>
        <fullName evidence="5">Enoyl-CoA hydratase/isomerase</fullName>
    </submittedName>
</protein>
<dbReference type="STRING" id="29540.C481_20761"/>
<dbReference type="PANTHER" id="PTHR11941:SF54">
    <property type="entry name" value="ENOYL-COA HYDRATASE, MITOCHONDRIAL"/>
    <property type="match status" value="1"/>
</dbReference>
<dbReference type="EMBL" id="AOIO01000048">
    <property type="protein sequence ID" value="ELY97191.1"/>
    <property type="molecule type" value="Genomic_DNA"/>
</dbReference>
<dbReference type="Pfam" id="PF00378">
    <property type="entry name" value="ECH_1"/>
    <property type="match status" value="1"/>
</dbReference>
<dbReference type="InterPro" id="IPR029045">
    <property type="entry name" value="ClpP/crotonase-like_dom_sf"/>
</dbReference>
<dbReference type="GO" id="GO:0006635">
    <property type="term" value="P:fatty acid beta-oxidation"/>
    <property type="evidence" value="ECO:0007669"/>
    <property type="project" value="TreeGrafter"/>
</dbReference>
<dbReference type="eggNOG" id="arCOG00239">
    <property type="taxonomic scope" value="Archaea"/>
</dbReference>
<evidence type="ECO:0000313" key="5">
    <source>
        <dbReference type="EMBL" id="ELY97191.1"/>
    </source>
</evidence>